<feature type="binding site" evidence="5">
    <location>
        <position position="277"/>
    </location>
    <ligand>
        <name>N(2)-acetyl-L-ornithine</name>
        <dbReference type="ChEBI" id="CHEBI:57805"/>
    </ligand>
</feature>
<evidence type="ECO:0000256" key="4">
    <source>
        <dbReference type="ARBA" id="ARBA00022898"/>
    </source>
</evidence>
<dbReference type="InterPro" id="IPR049704">
    <property type="entry name" value="Aminotrans_3_PPA_site"/>
</dbReference>
<evidence type="ECO:0000256" key="3">
    <source>
        <dbReference type="ARBA" id="ARBA00022679"/>
    </source>
</evidence>
<dbReference type="UniPathway" id="UPA00068">
    <property type="reaction ID" value="UER00109"/>
</dbReference>
<keyword evidence="5" id="KW-0963">Cytoplasm</keyword>
<dbReference type="HAMAP" id="MF_01107">
    <property type="entry name" value="ArgD_aminotrans_3"/>
    <property type="match status" value="1"/>
</dbReference>
<comment type="catalytic activity">
    <reaction evidence="5">
        <text>N(2)-acetyl-L-ornithine + 2-oxoglutarate = N-acetyl-L-glutamate 5-semialdehyde + L-glutamate</text>
        <dbReference type="Rhea" id="RHEA:18049"/>
        <dbReference type="ChEBI" id="CHEBI:16810"/>
        <dbReference type="ChEBI" id="CHEBI:29123"/>
        <dbReference type="ChEBI" id="CHEBI:29985"/>
        <dbReference type="ChEBI" id="CHEBI:57805"/>
        <dbReference type="EC" id="2.6.1.11"/>
    </reaction>
</comment>
<organism evidence="6 7">
    <name type="scientific">Longicatena caecimuris</name>
    <dbReference type="NCBI Taxonomy" id="1796635"/>
    <lineage>
        <taxon>Bacteria</taxon>
        <taxon>Bacillati</taxon>
        <taxon>Bacillota</taxon>
        <taxon>Erysipelotrichia</taxon>
        <taxon>Erysipelotrichales</taxon>
        <taxon>Erysipelotrichaceae</taxon>
        <taxon>Longicatena</taxon>
    </lineage>
</organism>
<dbReference type="GO" id="GO:0030170">
    <property type="term" value="F:pyridoxal phosphate binding"/>
    <property type="evidence" value="ECO:0007669"/>
    <property type="project" value="InterPro"/>
</dbReference>
<keyword evidence="7" id="KW-1185">Reference proteome</keyword>
<reference evidence="6 7" key="1">
    <citation type="submission" date="2019-03" db="EMBL/GenBank/DDBJ databases">
        <title>Genomic Encyclopedia of Type Strains, Phase IV (KMG-IV): sequencing the most valuable type-strain genomes for metagenomic binning, comparative biology and taxonomic classification.</title>
        <authorList>
            <person name="Goeker M."/>
        </authorList>
    </citation>
    <scope>NUCLEOTIDE SEQUENCE [LARGE SCALE GENOMIC DNA]</scope>
    <source>
        <strain evidence="6 7">DSM 29481</strain>
    </source>
</reference>
<dbReference type="PROSITE" id="PS00600">
    <property type="entry name" value="AA_TRANSFER_CLASS_3"/>
    <property type="match status" value="1"/>
</dbReference>
<dbReference type="GO" id="GO:0042802">
    <property type="term" value="F:identical protein binding"/>
    <property type="evidence" value="ECO:0007669"/>
    <property type="project" value="TreeGrafter"/>
</dbReference>
<dbReference type="Gene3D" id="3.90.1150.10">
    <property type="entry name" value="Aspartate Aminotransferase, domain 1"/>
    <property type="match status" value="1"/>
</dbReference>
<evidence type="ECO:0000313" key="7">
    <source>
        <dbReference type="Proteomes" id="UP000295773"/>
    </source>
</evidence>
<evidence type="ECO:0000256" key="5">
    <source>
        <dbReference type="HAMAP-Rule" id="MF_01107"/>
    </source>
</evidence>
<feature type="binding site" evidence="5">
    <location>
        <begin position="220"/>
        <end position="223"/>
    </location>
    <ligand>
        <name>pyridoxal 5'-phosphate</name>
        <dbReference type="ChEBI" id="CHEBI:597326"/>
    </ligand>
</feature>
<dbReference type="GO" id="GO:0006526">
    <property type="term" value="P:L-arginine biosynthetic process"/>
    <property type="evidence" value="ECO:0007669"/>
    <property type="project" value="UniProtKB-UniRule"/>
</dbReference>
<feature type="binding site" evidence="5">
    <location>
        <position position="278"/>
    </location>
    <ligand>
        <name>pyridoxal 5'-phosphate</name>
        <dbReference type="ChEBI" id="CHEBI:597326"/>
    </ligand>
</feature>
<dbReference type="PANTHER" id="PTHR11986:SF79">
    <property type="entry name" value="ACETYLORNITHINE AMINOTRANSFERASE, MITOCHONDRIAL"/>
    <property type="match status" value="1"/>
</dbReference>
<comment type="cofactor">
    <cofactor evidence="5">
        <name>pyridoxal 5'-phosphate</name>
        <dbReference type="ChEBI" id="CHEBI:597326"/>
    </cofactor>
    <text evidence="5">Binds 1 pyridoxal phosphate per subunit.</text>
</comment>
<dbReference type="Pfam" id="PF00202">
    <property type="entry name" value="Aminotran_3"/>
    <property type="match status" value="1"/>
</dbReference>
<keyword evidence="1 5" id="KW-0032">Aminotransferase</keyword>
<dbReference type="NCBIfam" id="NF002325">
    <property type="entry name" value="PRK01278.1"/>
    <property type="match status" value="1"/>
</dbReference>
<dbReference type="NCBIfam" id="TIGR00707">
    <property type="entry name" value="argD"/>
    <property type="match status" value="1"/>
</dbReference>
<dbReference type="PIRSF" id="PIRSF000521">
    <property type="entry name" value="Transaminase_4ab_Lys_Orn"/>
    <property type="match status" value="1"/>
</dbReference>
<feature type="binding site" evidence="5">
    <location>
        <begin position="102"/>
        <end position="103"/>
    </location>
    <ligand>
        <name>pyridoxal 5'-phosphate</name>
        <dbReference type="ChEBI" id="CHEBI:597326"/>
    </ligand>
</feature>
<evidence type="ECO:0000256" key="1">
    <source>
        <dbReference type="ARBA" id="ARBA00022576"/>
    </source>
</evidence>
<gene>
    <name evidence="5" type="primary">argD</name>
    <name evidence="6" type="ORF">EDD61_11664</name>
</gene>
<keyword evidence="4 5" id="KW-0663">Pyridoxal phosphate</keyword>
<name>A0A4R3T8C0_9FIRM</name>
<evidence type="ECO:0000313" key="6">
    <source>
        <dbReference type="EMBL" id="TCU57750.1"/>
    </source>
</evidence>
<keyword evidence="2 5" id="KW-0028">Amino-acid biosynthesis</keyword>
<dbReference type="InterPro" id="IPR005814">
    <property type="entry name" value="Aminotrans_3"/>
</dbReference>
<comment type="subunit">
    <text evidence="5">Homodimer.</text>
</comment>
<dbReference type="AlphaFoldDB" id="A0A4R3T8C0"/>
<dbReference type="Gene3D" id="3.40.640.10">
    <property type="entry name" value="Type I PLP-dependent aspartate aminotransferase-like (Major domain)"/>
    <property type="match status" value="1"/>
</dbReference>
<dbReference type="SUPFAM" id="SSF53383">
    <property type="entry name" value="PLP-dependent transferases"/>
    <property type="match status" value="1"/>
</dbReference>
<accession>A0A4R3T8C0</accession>
<dbReference type="Proteomes" id="UP000295773">
    <property type="component" value="Unassembled WGS sequence"/>
</dbReference>
<dbReference type="EMBL" id="SMBP01000016">
    <property type="protein sequence ID" value="TCU57750.1"/>
    <property type="molecule type" value="Genomic_DNA"/>
</dbReference>
<comment type="similarity">
    <text evidence="5">Belongs to the class-III pyridoxal-phosphate-dependent aminotransferase family. ArgD subfamily.</text>
</comment>
<comment type="subcellular location">
    <subcellularLocation>
        <location evidence="5">Cytoplasm</location>
    </subcellularLocation>
</comment>
<comment type="pathway">
    <text evidence="5">Amino-acid biosynthesis; L-arginine biosynthesis; N(2)-acetyl-L-ornithine from L-glutamate: step 4/4.</text>
</comment>
<dbReference type="CDD" id="cd00610">
    <property type="entry name" value="OAT_like"/>
    <property type="match status" value="1"/>
</dbReference>
<dbReference type="PANTHER" id="PTHR11986">
    <property type="entry name" value="AMINOTRANSFERASE CLASS III"/>
    <property type="match status" value="1"/>
</dbReference>
<keyword evidence="5" id="KW-0055">Arginine biosynthesis</keyword>
<dbReference type="RefSeq" id="WP_165877206.1">
    <property type="nucleotide sequence ID" value="NZ_JANKBG010000015.1"/>
</dbReference>
<dbReference type="InterPro" id="IPR015422">
    <property type="entry name" value="PyrdxlP-dep_Trfase_small"/>
</dbReference>
<sequence length="390" mass="42590">MDIKEQDQMYIAHTYHRFDAVLTKGSHCIAMDADGKSYLDMTAGIGVNALGYADKEWAKAVSEQANTLPHVSNLYYSQPDGDVAKMLCERTGFKKVMFANSGAEANEGAIKLARKYSYDHYGKERYEIITLVNSFHGRTITTLAATGQAAFHQYFDPFTPGFLHVPVNDEAALKQALSKHTCAIMIELIQGEGGVLPLAKAYVQTIAKLCKQQDILLIVDEVQTGVGRCGTLYAYEQYDIQPDIVTTAKGLGNGLPIGGVLMNEKLQDTFHPGDHGTTFGGNPIACAGARVVLQRLDADFLQEVMDKGEYLKQQLVSLPHIKAVNGLGLMRGAVLDEHVQAVDVVKACLQKGLLILTAKDKLRMLPPLVITKGEIDQAMTILREVLSTMG</sequence>
<dbReference type="GO" id="GO:0003992">
    <property type="term" value="F:N2-acetyl-L-ornithine:2-oxoglutarate 5-aminotransferase activity"/>
    <property type="evidence" value="ECO:0007669"/>
    <property type="project" value="UniProtKB-UniRule"/>
</dbReference>
<dbReference type="EC" id="2.6.1.11" evidence="5"/>
<dbReference type="InterPro" id="IPR015421">
    <property type="entry name" value="PyrdxlP-dep_Trfase_major"/>
</dbReference>
<dbReference type="FunFam" id="3.40.640.10:FF:000004">
    <property type="entry name" value="Acetylornithine aminotransferase"/>
    <property type="match status" value="1"/>
</dbReference>
<dbReference type="InterPro" id="IPR004636">
    <property type="entry name" value="AcOrn/SuccOrn_fam"/>
</dbReference>
<dbReference type="GO" id="GO:0005737">
    <property type="term" value="C:cytoplasm"/>
    <property type="evidence" value="ECO:0007669"/>
    <property type="project" value="UniProtKB-SubCell"/>
</dbReference>
<evidence type="ECO:0000256" key="2">
    <source>
        <dbReference type="ARBA" id="ARBA00022605"/>
    </source>
</evidence>
<comment type="caution">
    <text evidence="6">The sequence shown here is derived from an EMBL/GenBank/DDBJ whole genome shotgun (WGS) entry which is preliminary data.</text>
</comment>
<dbReference type="InterPro" id="IPR015424">
    <property type="entry name" value="PyrdxlP-dep_Trfase"/>
</dbReference>
<feature type="binding site" evidence="5">
    <location>
        <position position="138"/>
    </location>
    <ligand>
        <name>N(2)-acetyl-L-ornithine</name>
        <dbReference type="ChEBI" id="CHEBI:57805"/>
    </ligand>
</feature>
<feature type="binding site" evidence="5">
    <location>
        <position position="135"/>
    </location>
    <ligand>
        <name>pyridoxal 5'-phosphate</name>
        <dbReference type="ChEBI" id="CHEBI:597326"/>
    </ligand>
</feature>
<feature type="modified residue" description="N6-(pyridoxal phosphate)lysine" evidence="5">
    <location>
        <position position="249"/>
    </location>
</feature>
<comment type="miscellaneous">
    <text evidence="5">May also have succinyldiaminopimelate aminotransferase activity, thus carrying out the corresponding step in lysine biosynthesis.</text>
</comment>
<keyword evidence="3 5" id="KW-0808">Transferase</keyword>
<dbReference type="InterPro" id="IPR050103">
    <property type="entry name" value="Class-III_PLP-dep_AT"/>
</dbReference>
<proteinExistence type="inferred from homology"/>
<protein>
    <recommendedName>
        <fullName evidence="5">Acetylornithine aminotransferase</fullName>
        <shortName evidence="5">ACOAT</shortName>
        <ecNumber evidence="5">2.6.1.11</ecNumber>
    </recommendedName>
</protein>